<reference evidence="1" key="1">
    <citation type="journal article" date="2021" name="Open Biol.">
        <title>Shared evolutionary footprints suggest mitochondrial oxidative damage underlies multiple complex I losses in fungi.</title>
        <authorList>
            <person name="Schikora-Tamarit M.A."/>
            <person name="Marcet-Houben M."/>
            <person name="Nosek J."/>
            <person name="Gabaldon T."/>
        </authorList>
    </citation>
    <scope>NUCLEOTIDE SEQUENCE</scope>
    <source>
        <strain evidence="1">CBS2887</strain>
    </source>
</reference>
<sequence length="475" mass="51794">MDSFESDQVHRLDETITSGGIVVQVQAFGDLTRTLLKTIHISVPNDKDFLVVSDDLSGGVFQLQSLDLQRVCGDVTIGKLKDLQSLGVNRHDAVLEVLIGQRASGVQVVCQQRTDVQNGGGWILMNEPRIRGQGEDMWDFTDWEILIPPGASHSLVLTPFWNETILLARICNSPASPTCWTPNVASVNTSPESRTSSTDSPISSTSVEFKKERIKYLSNGSFLVILVVKILSAIPGTSLSTISSTLTPRSIVLKVDCVARPDSASIWPEGVTEVARSGFKVSIRSVRDKLTSSSCLSKSQAWESTVSTAETNSGTSGPNDSNWRKYLSPYSESANRYPDFKTMRDVTTEGKVSNQSPLLLGLAVKSSSSSSGSLLVFEVGIVRLYGSKLRVIIPNVQPDRRVSQNFHSVGLQWRRNRQLVLQVSVHDIKQLVSLDGAYKQSTALGIDTQILAGGQSSDPRLGEWLVEQADESSVL</sequence>
<accession>A0A9P8TNC3</accession>
<keyword evidence="2" id="KW-1185">Reference proteome</keyword>
<evidence type="ECO:0000313" key="1">
    <source>
        <dbReference type="EMBL" id="KAH3684651.1"/>
    </source>
</evidence>
<reference evidence="1" key="2">
    <citation type="submission" date="2021-01" db="EMBL/GenBank/DDBJ databases">
        <authorList>
            <person name="Schikora-Tamarit M.A."/>
        </authorList>
    </citation>
    <scope>NUCLEOTIDE SEQUENCE</scope>
    <source>
        <strain evidence="1">CBS2887</strain>
    </source>
</reference>
<organism evidence="1 2">
    <name type="scientific">Wickerhamomyces pijperi</name>
    <name type="common">Yeast</name>
    <name type="synonym">Pichia pijperi</name>
    <dbReference type="NCBI Taxonomy" id="599730"/>
    <lineage>
        <taxon>Eukaryota</taxon>
        <taxon>Fungi</taxon>
        <taxon>Dikarya</taxon>
        <taxon>Ascomycota</taxon>
        <taxon>Saccharomycotina</taxon>
        <taxon>Saccharomycetes</taxon>
        <taxon>Phaffomycetales</taxon>
        <taxon>Wickerhamomycetaceae</taxon>
        <taxon>Wickerhamomyces</taxon>
    </lineage>
</organism>
<gene>
    <name evidence="1" type="ORF">WICPIJ_004367</name>
</gene>
<dbReference type="Proteomes" id="UP000774326">
    <property type="component" value="Unassembled WGS sequence"/>
</dbReference>
<proteinExistence type="predicted"/>
<comment type="caution">
    <text evidence="1">The sequence shown here is derived from an EMBL/GenBank/DDBJ whole genome shotgun (WGS) entry which is preliminary data.</text>
</comment>
<evidence type="ECO:0000313" key="2">
    <source>
        <dbReference type="Proteomes" id="UP000774326"/>
    </source>
</evidence>
<dbReference type="EMBL" id="JAEUBG010002382">
    <property type="protein sequence ID" value="KAH3684651.1"/>
    <property type="molecule type" value="Genomic_DNA"/>
</dbReference>
<name>A0A9P8TNC3_WICPI</name>
<dbReference type="AlphaFoldDB" id="A0A9P8TNC3"/>
<protein>
    <submittedName>
        <fullName evidence="1">Uncharacterized protein</fullName>
    </submittedName>
</protein>